<dbReference type="PROSITE" id="PS50097">
    <property type="entry name" value="BTB"/>
    <property type="match status" value="2"/>
</dbReference>
<organism evidence="3 4">
    <name type="scientific">Oedothorax gibbosus</name>
    <dbReference type="NCBI Taxonomy" id="931172"/>
    <lineage>
        <taxon>Eukaryota</taxon>
        <taxon>Metazoa</taxon>
        <taxon>Ecdysozoa</taxon>
        <taxon>Arthropoda</taxon>
        <taxon>Chelicerata</taxon>
        <taxon>Arachnida</taxon>
        <taxon>Araneae</taxon>
        <taxon>Araneomorphae</taxon>
        <taxon>Entelegynae</taxon>
        <taxon>Araneoidea</taxon>
        <taxon>Linyphiidae</taxon>
        <taxon>Erigoninae</taxon>
        <taxon>Oedothorax</taxon>
    </lineage>
</organism>
<evidence type="ECO:0000313" key="4">
    <source>
        <dbReference type="Proteomes" id="UP000827092"/>
    </source>
</evidence>
<dbReference type="FunFam" id="3.30.710.10:FF:000159">
    <property type="entry name" value="Speckle-type POZ protein B"/>
    <property type="match status" value="1"/>
</dbReference>
<dbReference type="Pfam" id="PF22486">
    <property type="entry name" value="MATH_2"/>
    <property type="match status" value="1"/>
</dbReference>
<dbReference type="Gene3D" id="2.60.210.10">
    <property type="entry name" value="Apoptosis, Tumor Necrosis Factor Receptor Associated Protein 2, Chain A"/>
    <property type="match status" value="2"/>
</dbReference>
<dbReference type="Pfam" id="PF00651">
    <property type="entry name" value="BTB"/>
    <property type="match status" value="2"/>
</dbReference>
<dbReference type="PROSITE" id="PS50144">
    <property type="entry name" value="MATH"/>
    <property type="match status" value="2"/>
</dbReference>
<dbReference type="Proteomes" id="UP000827092">
    <property type="component" value="Unassembled WGS sequence"/>
</dbReference>
<dbReference type="InterPro" id="IPR002083">
    <property type="entry name" value="MATH/TRAF_dom"/>
</dbReference>
<keyword evidence="4" id="KW-1185">Reference proteome</keyword>
<reference evidence="3 4" key="1">
    <citation type="journal article" date="2022" name="Nat. Ecol. Evol.">
        <title>A masculinizing supergene underlies an exaggerated male reproductive morph in a spider.</title>
        <authorList>
            <person name="Hendrickx F."/>
            <person name="De Corte Z."/>
            <person name="Sonet G."/>
            <person name="Van Belleghem S.M."/>
            <person name="Kostlbacher S."/>
            <person name="Vangestel C."/>
        </authorList>
    </citation>
    <scope>NUCLEOTIDE SEQUENCE [LARGE SCALE GENOMIC DNA]</scope>
    <source>
        <strain evidence="3">W744_W776</strain>
    </source>
</reference>
<protein>
    <recommendedName>
        <fullName evidence="5">Speckle-type POZ protein</fullName>
    </recommendedName>
</protein>
<dbReference type="SUPFAM" id="SSF54695">
    <property type="entry name" value="POZ domain"/>
    <property type="match status" value="2"/>
</dbReference>
<dbReference type="PANTHER" id="PTHR24413">
    <property type="entry name" value="SPECKLE-TYPE POZ PROTEIN"/>
    <property type="match status" value="1"/>
</dbReference>
<evidence type="ECO:0000313" key="3">
    <source>
        <dbReference type="EMBL" id="KAG8192296.1"/>
    </source>
</evidence>
<evidence type="ECO:0000259" key="2">
    <source>
        <dbReference type="PROSITE" id="PS50144"/>
    </source>
</evidence>
<dbReference type="CDD" id="cd00121">
    <property type="entry name" value="MATH"/>
    <property type="match status" value="1"/>
</dbReference>
<dbReference type="SUPFAM" id="SSF49599">
    <property type="entry name" value="TRAF domain-like"/>
    <property type="match status" value="2"/>
</dbReference>
<feature type="domain" description="BTB" evidence="1">
    <location>
        <begin position="372"/>
        <end position="439"/>
    </location>
</feature>
<sequence>MSEDVKKFRCRSRVLKETCNFEWSIENFQSICSAKTQDKKNLESEKFTTGESSLETGWYIDLDFTNNDTIGVCLKRFSNKSLRHYVIFSFSIVGSNKIKYRTRNGKGDLYHDYSNGFGFVNFIDRLKLFKKDQLLLPNDTLTIVCEFQVVSVIDASIVSKLTQELTEDTNYTMIRSENVKKLRCCTQLLKEAGNFEWSIKNFVSICSEKKQDKECLFSETFTTGESSLETKWYIELEFTNFDTIGVYLTRLSNKSLRHYVTDSVSIFVYDKKYYNYQDNKGILYNSSSYHNSLGYDNFINRKKLFEFSSFNNLIRLLLVQPNDTLTIVYEFNISVIDASIVSELTQDSTSVFKNPDSLMDDLQHLYTNQMFSDFTIKVGDEELKCHKNILCARSSVFNTMLTTVMKENLTNCLEITDFDRSIVKTMIHYIYCGQVQDFSPELSIKLYSIADKYNLQDLKDICVEYILENPDSLMDDLQHMYTSQMFSDFTLKVGDEELKVHKLILCARSSVFNIMLNCDMKENRTTAWK</sequence>
<gene>
    <name evidence="3" type="ORF">JTE90_002119</name>
</gene>
<dbReference type="EMBL" id="JAFNEN010000141">
    <property type="protein sequence ID" value="KAG8192296.1"/>
    <property type="molecule type" value="Genomic_DNA"/>
</dbReference>
<feature type="domain" description="BTB" evidence="1">
    <location>
        <begin position="487"/>
        <end position="529"/>
    </location>
</feature>
<evidence type="ECO:0008006" key="5">
    <source>
        <dbReference type="Google" id="ProtNLM"/>
    </source>
</evidence>
<dbReference type="Gene3D" id="3.30.710.10">
    <property type="entry name" value="Potassium Channel Kv1.1, Chain A"/>
    <property type="match status" value="2"/>
</dbReference>
<dbReference type="CDD" id="cd14733">
    <property type="entry name" value="BACK"/>
    <property type="match status" value="1"/>
</dbReference>
<dbReference type="SMART" id="SM00225">
    <property type="entry name" value="BTB"/>
    <property type="match status" value="1"/>
</dbReference>
<feature type="domain" description="MATH" evidence="2">
    <location>
        <begin position="192"/>
        <end position="331"/>
    </location>
</feature>
<feature type="domain" description="MATH" evidence="2">
    <location>
        <begin position="18"/>
        <end position="147"/>
    </location>
</feature>
<comment type="caution">
    <text evidence="3">The sequence shown here is derived from an EMBL/GenBank/DDBJ whole genome shotgun (WGS) entry which is preliminary data.</text>
</comment>
<dbReference type="InterPro" id="IPR000210">
    <property type="entry name" value="BTB/POZ_dom"/>
</dbReference>
<dbReference type="AlphaFoldDB" id="A0AAV6V9I4"/>
<name>A0AAV6V9I4_9ARAC</name>
<dbReference type="GO" id="GO:0030163">
    <property type="term" value="P:protein catabolic process"/>
    <property type="evidence" value="ECO:0007669"/>
    <property type="project" value="UniProtKB-ARBA"/>
</dbReference>
<proteinExistence type="predicted"/>
<evidence type="ECO:0000259" key="1">
    <source>
        <dbReference type="PROSITE" id="PS50097"/>
    </source>
</evidence>
<dbReference type="InterPro" id="IPR008974">
    <property type="entry name" value="TRAF-like"/>
</dbReference>
<dbReference type="CDD" id="cd18186">
    <property type="entry name" value="BTB_POZ_ZBTB_KLHL-like"/>
    <property type="match status" value="1"/>
</dbReference>
<accession>A0AAV6V9I4</accession>
<dbReference type="InterPro" id="IPR011333">
    <property type="entry name" value="SKP1/BTB/POZ_sf"/>
</dbReference>